<accession>A0AAP3V1V4</accession>
<dbReference type="Proteomes" id="UP001301140">
    <property type="component" value="Unassembled WGS sequence"/>
</dbReference>
<evidence type="ECO:0000256" key="1">
    <source>
        <dbReference type="ARBA" id="ARBA00022505"/>
    </source>
</evidence>
<reference evidence="4 5" key="1">
    <citation type="submission" date="2023-03" db="EMBL/GenBank/DDBJ databases">
        <title>YIM 152171 draft genome.</title>
        <authorList>
            <person name="Yang Z."/>
        </authorList>
    </citation>
    <scope>NUCLEOTIDE SEQUENCE [LARGE SCALE GENOMIC DNA]</scope>
    <source>
        <strain evidence="4 5">YIM 152171</strain>
    </source>
</reference>
<organism evidence="4 5">
    <name type="scientific">Marinimicrococcus flavescens</name>
    <dbReference type="NCBI Taxonomy" id="3031815"/>
    <lineage>
        <taxon>Bacteria</taxon>
        <taxon>Pseudomonadati</taxon>
        <taxon>Pseudomonadota</taxon>
        <taxon>Alphaproteobacteria</taxon>
        <taxon>Geminicoccales</taxon>
        <taxon>Geminicoccaceae</taxon>
        <taxon>Marinimicrococcus</taxon>
    </lineage>
</organism>
<dbReference type="Gene3D" id="3.90.1170.50">
    <property type="entry name" value="Aldehyde oxidase/xanthine dehydrogenase, a/b hammerhead"/>
    <property type="match status" value="1"/>
</dbReference>
<dbReference type="PANTHER" id="PTHR11908">
    <property type="entry name" value="XANTHINE DEHYDROGENASE"/>
    <property type="match status" value="1"/>
</dbReference>
<keyword evidence="1" id="KW-0500">Molybdenum</keyword>
<gene>
    <name evidence="4" type="ORF">PZ740_02530</name>
</gene>
<dbReference type="GO" id="GO:0016491">
    <property type="term" value="F:oxidoreductase activity"/>
    <property type="evidence" value="ECO:0007669"/>
    <property type="project" value="UniProtKB-KW"/>
</dbReference>
<dbReference type="RefSeq" id="WP_327787671.1">
    <property type="nucleotide sequence ID" value="NZ_JARGEQ010000016.1"/>
</dbReference>
<keyword evidence="5" id="KW-1185">Reference proteome</keyword>
<dbReference type="PANTHER" id="PTHR11908:SF132">
    <property type="entry name" value="ALDEHYDE OXIDASE 1-RELATED"/>
    <property type="match status" value="1"/>
</dbReference>
<dbReference type="Pfam" id="PF20256">
    <property type="entry name" value="MoCoBD_2"/>
    <property type="match status" value="1"/>
</dbReference>
<dbReference type="Gene3D" id="3.30.365.10">
    <property type="entry name" value="Aldehyde oxidase/xanthine dehydrogenase, molybdopterin binding domain"/>
    <property type="match status" value="4"/>
</dbReference>
<dbReference type="AlphaFoldDB" id="A0AAP3V1V4"/>
<keyword evidence="2" id="KW-0560">Oxidoreductase</keyword>
<dbReference type="SMART" id="SM01008">
    <property type="entry name" value="Ald_Xan_dh_C"/>
    <property type="match status" value="1"/>
</dbReference>
<dbReference type="Pfam" id="PF02738">
    <property type="entry name" value="MoCoBD_1"/>
    <property type="match status" value="1"/>
</dbReference>
<comment type="caution">
    <text evidence="4">The sequence shown here is derived from an EMBL/GenBank/DDBJ whole genome shotgun (WGS) entry which is preliminary data.</text>
</comment>
<evidence type="ECO:0000259" key="3">
    <source>
        <dbReference type="SMART" id="SM01008"/>
    </source>
</evidence>
<dbReference type="InterPro" id="IPR046867">
    <property type="entry name" value="AldOxase/xan_DH_MoCoBD2"/>
</dbReference>
<name>A0AAP3V1V4_9PROT</name>
<dbReference type="EMBL" id="JARGEQ010000016">
    <property type="protein sequence ID" value="MDF1585257.1"/>
    <property type="molecule type" value="Genomic_DNA"/>
</dbReference>
<dbReference type="Pfam" id="PF01315">
    <property type="entry name" value="Ald_Xan_dh_C"/>
    <property type="match status" value="1"/>
</dbReference>
<dbReference type="SUPFAM" id="SSF54665">
    <property type="entry name" value="CO dehydrogenase molybdoprotein N-domain-like"/>
    <property type="match status" value="1"/>
</dbReference>
<protein>
    <submittedName>
        <fullName evidence="4">Xanthine dehydrogenase family protein molybdopterin-binding subunit</fullName>
    </submittedName>
</protein>
<dbReference type="InterPro" id="IPR008274">
    <property type="entry name" value="AldOxase/xan_DH_MoCoBD1"/>
</dbReference>
<evidence type="ECO:0000313" key="5">
    <source>
        <dbReference type="Proteomes" id="UP001301140"/>
    </source>
</evidence>
<feature type="domain" description="Aldehyde oxidase/xanthine dehydrogenase a/b hammerhead" evidence="3">
    <location>
        <begin position="27"/>
        <end position="147"/>
    </location>
</feature>
<proteinExistence type="predicted"/>
<dbReference type="InterPro" id="IPR016208">
    <property type="entry name" value="Ald_Oxase/xanthine_DH-like"/>
</dbReference>
<evidence type="ECO:0000256" key="2">
    <source>
        <dbReference type="ARBA" id="ARBA00023002"/>
    </source>
</evidence>
<dbReference type="InterPro" id="IPR000674">
    <property type="entry name" value="Ald_Oxase/Xan_DH_a/b"/>
</dbReference>
<dbReference type="SUPFAM" id="SSF56003">
    <property type="entry name" value="Molybdenum cofactor-binding domain"/>
    <property type="match status" value="1"/>
</dbReference>
<dbReference type="GO" id="GO:0005506">
    <property type="term" value="F:iron ion binding"/>
    <property type="evidence" value="ECO:0007669"/>
    <property type="project" value="InterPro"/>
</dbReference>
<sequence length="781" mass="82588">MNDMASAPLKFGIAQSVPRKEDPALLRGRGRYTDDTVPADALHAALVRSPWAHGVLRGVEVEAARAAPGVAMVITGADLEAAGYGSMPCAAMLTGHDGKPIIVPHFPALATDRVRWVGQPVAMVVADTPARAREAAELVELSVDELPAVSDPEAALAPGAPQLFEEMPGNQAVEWRWGDHGAVAEAFAKAAHVTRLRVVNNRLVVNPMEPRGAVARFEDGRWLVQAGCQGVFGLRQQIAAAMNVEPDKVRVEAGHIGGSFGMKASVFPEYVPLLHAARHLGRPVRWMNDRSESFLSDYHGRDSVMEGALALDADGAILALDVKGTGNLGAYVSAFGPAVPTMVIQKNLPSAYRLPVMAMTVRCAVTNTVPTTAYRGAGRPEAVYLMERLVETAARETGRDPLEFRRRNLVRPEEMPYAAASGLTYDSGDFPEALEMGLARAGWGDIEARRREAAARGRLLGAGLCCYAEVTAGQGKEMGGIRFGADGKVTLITGTLDYGQGHASPFAQVLADRLGIPFESIELLQGDSDQLLFGGGTGGSRSIMASGAAMLRAAEEVVENGRKLSAHFLEAAETDIRFAGGSFTVAGTDRSIGIMELARRTAAMEAPPEGLPGSLDASLVADTPPSTFPNGCHVAEVEIDPETGVVALTRYVAIDDFGTLVNPMLVEGQVHGGVVQGIGQALLEHTVYDESGQLLSGSFMDYAMPRADDLPDLELDFLVRPATTNELGVKGCGEAGITAAPPAVMNAVLDALAPLGIRHLDMPATPLRVWQAIREARATAA</sequence>
<dbReference type="InterPro" id="IPR036856">
    <property type="entry name" value="Ald_Oxase/Xan_DH_a/b_sf"/>
</dbReference>
<evidence type="ECO:0000313" key="4">
    <source>
        <dbReference type="EMBL" id="MDF1585257.1"/>
    </source>
</evidence>
<dbReference type="InterPro" id="IPR037165">
    <property type="entry name" value="AldOxase/xan_DH_Mopterin-bd_sf"/>
</dbReference>